<keyword evidence="1" id="KW-0862">Zinc</keyword>
<evidence type="ECO:0000313" key="5">
    <source>
        <dbReference type="Proteomes" id="UP001154015"/>
    </source>
</evidence>
<keyword evidence="1" id="KW-0863">Zinc-finger</keyword>
<feature type="region of interest" description="Disordered" evidence="2">
    <location>
        <begin position="135"/>
        <end position="160"/>
    </location>
</feature>
<keyword evidence="1" id="KW-0479">Metal-binding</keyword>
<evidence type="ECO:0000259" key="3">
    <source>
        <dbReference type="PROSITE" id="PS50966"/>
    </source>
</evidence>
<evidence type="ECO:0000256" key="2">
    <source>
        <dbReference type="SAM" id="MobiDB-lite"/>
    </source>
</evidence>
<proteinExistence type="predicted"/>
<feature type="domain" description="SWIM-type" evidence="3">
    <location>
        <begin position="77"/>
        <end position="110"/>
    </location>
</feature>
<dbReference type="PROSITE" id="PS50966">
    <property type="entry name" value="ZF_SWIM"/>
    <property type="match status" value="1"/>
</dbReference>
<dbReference type="InterPro" id="IPR007527">
    <property type="entry name" value="Znf_SWIM"/>
</dbReference>
<evidence type="ECO:0000313" key="4">
    <source>
        <dbReference type="EMBL" id="CAH9414034.1"/>
    </source>
</evidence>
<name>A0ABN8UYD6_STRGL</name>
<dbReference type="Proteomes" id="UP001154015">
    <property type="component" value="Unassembled WGS sequence"/>
</dbReference>
<feature type="region of interest" description="Disordered" evidence="2">
    <location>
        <begin position="1"/>
        <end position="22"/>
    </location>
</feature>
<dbReference type="EMBL" id="CAKXYP010000002">
    <property type="protein sequence ID" value="CAH9414034.1"/>
    <property type="molecule type" value="Genomic_DNA"/>
</dbReference>
<dbReference type="Pfam" id="PF04434">
    <property type="entry name" value="SWIM"/>
    <property type="match status" value="1"/>
</dbReference>
<feature type="region of interest" description="Disordered" evidence="2">
    <location>
        <begin position="472"/>
        <end position="492"/>
    </location>
</feature>
<comment type="caution">
    <text evidence="4">The sequence shown here is derived from an EMBL/GenBank/DDBJ whole genome shotgun (WGS) entry which is preliminary data.</text>
</comment>
<sequence length="492" mass="50774">MVPPTVGDMQLSHGGESSPTGAPVARWSVEQVLALAPDAASRKAGTRLGAAGPWSGTGCDASGAVWGLCKGSGSTPYRTVVDTTGPAYACSCPSRKFPCKHALGLLLLLASGGDAFRPAEPADWAEEWLAGRRARAAQKSGPAAGGDSARGPADPVAARKRAERRAERVTGGAQELEQRLGDLLRGGLAATDRSGYGLWEETAARMVDAQAPGLAARVRELGAITGSGPGWPVRLLEECGLLHLLDTAWLGRDRLPDPLAATVRTRVGLPMSAEGPPVRDQWLVLAQYDTPDGKIVARRIWLYGRGSGRTALLLSFGAAGRSPAQALQVGATIDAELTPYPGGGQLRAELGEQFGATTAAGPPPGIAAAAAPAVYGNALRDDPWLDAWPVTLRDVIPVPSKDGWQLTDVRTDAHRDAHAGTRTDARTGSALPIAPAALSRPGLWKLVALSGGGPVTVFGEVGHRGFDPFAAWDPGEGEKGGGTTGGSVVQLV</sequence>
<organism evidence="4 5">
    <name type="scientific">Streptomyces globisporus</name>
    <dbReference type="NCBI Taxonomy" id="1908"/>
    <lineage>
        <taxon>Bacteria</taxon>
        <taxon>Bacillati</taxon>
        <taxon>Actinomycetota</taxon>
        <taxon>Actinomycetes</taxon>
        <taxon>Kitasatosporales</taxon>
        <taxon>Streptomycetaceae</taxon>
        <taxon>Streptomyces</taxon>
    </lineage>
</organism>
<keyword evidence="5" id="KW-1185">Reference proteome</keyword>
<accession>A0ABN8UYD6</accession>
<reference evidence="4" key="1">
    <citation type="submission" date="2022-03" db="EMBL/GenBank/DDBJ databases">
        <authorList>
            <person name="Leyn A S."/>
        </authorList>
    </citation>
    <scope>NUCLEOTIDE SEQUENCE</scope>
    <source>
        <strain evidence="4">Streptomyces globisporus 4-3</strain>
    </source>
</reference>
<gene>
    <name evidence="4" type="ORF">SGL43_01037</name>
</gene>
<protein>
    <recommendedName>
        <fullName evidence="3">SWIM-type domain-containing protein</fullName>
    </recommendedName>
</protein>
<evidence type="ECO:0000256" key="1">
    <source>
        <dbReference type="PROSITE-ProRule" id="PRU00325"/>
    </source>
</evidence>